<keyword evidence="4" id="KW-1185">Reference proteome</keyword>
<dbReference type="PANTHER" id="PTHR46268:SF6">
    <property type="entry name" value="UNIVERSAL STRESS PROTEIN UP12"/>
    <property type="match status" value="1"/>
</dbReference>
<evidence type="ECO:0000313" key="4">
    <source>
        <dbReference type="Proteomes" id="UP000619457"/>
    </source>
</evidence>
<comment type="caution">
    <text evidence="3">The sequence shown here is derived from an EMBL/GenBank/DDBJ whole genome shotgun (WGS) entry which is preliminary data.</text>
</comment>
<gene>
    <name evidence="3" type="ORF">GCM10007049_20110</name>
</gene>
<dbReference type="CDD" id="cd00293">
    <property type="entry name" value="USP-like"/>
    <property type="match status" value="1"/>
</dbReference>
<dbReference type="EMBL" id="BMWX01000003">
    <property type="protein sequence ID" value="GGZ27294.1"/>
    <property type="molecule type" value="Genomic_DNA"/>
</dbReference>
<dbReference type="RefSeq" id="WP_018473080.1">
    <property type="nucleotide sequence ID" value="NZ_BMWX01000003.1"/>
</dbReference>
<dbReference type="AlphaFoldDB" id="A0A918PYE0"/>
<dbReference type="PANTHER" id="PTHR46268">
    <property type="entry name" value="STRESS RESPONSE PROTEIN NHAX"/>
    <property type="match status" value="1"/>
</dbReference>
<accession>A0A918PYE0</accession>
<feature type="domain" description="UspA" evidence="2">
    <location>
        <begin position="2"/>
        <end position="135"/>
    </location>
</feature>
<reference evidence="3" key="2">
    <citation type="submission" date="2020-09" db="EMBL/GenBank/DDBJ databases">
        <authorList>
            <person name="Sun Q."/>
            <person name="Kim S."/>
        </authorList>
    </citation>
    <scope>NUCLEOTIDE SEQUENCE</scope>
    <source>
        <strain evidence="3">KCTC 12368</strain>
    </source>
</reference>
<dbReference type="InterPro" id="IPR006015">
    <property type="entry name" value="Universal_stress_UspA"/>
</dbReference>
<evidence type="ECO:0000259" key="2">
    <source>
        <dbReference type="Pfam" id="PF00582"/>
    </source>
</evidence>
<dbReference type="Proteomes" id="UP000619457">
    <property type="component" value="Unassembled WGS sequence"/>
</dbReference>
<dbReference type="Pfam" id="PF00582">
    <property type="entry name" value="Usp"/>
    <property type="match status" value="1"/>
</dbReference>
<dbReference type="Gene3D" id="3.40.50.12370">
    <property type="match status" value="1"/>
</dbReference>
<dbReference type="PRINTS" id="PR01438">
    <property type="entry name" value="UNVRSLSTRESS"/>
</dbReference>
<proteinExistence type="inferred from homology"/>
<dbReference type="SUPFAM" id="SSF52402">
    <property type="entry name" value="Adenine nucleotide alpha hydrolases-like"/>
    <property type="match status" value="2"/>
</dbReference>
<evidence type="ECO:0000313" key="3">
    <source>
        <dbReference type="EMBL" id="GGZ27294.1"/>
    </source>
</evidence>
<sequence>MKILVGVDFSKSSKNAIKFASGLAKALDASITLVHAYTLIYDFAAQTASYAADMEKQGAILIRKWSDVLEGKGIKSNSLILQKNPSDALIQIAEEEKYDMIVIGSTGKSGLSKVLLGSTASDLIRSSQTPVLMIPGKSKFKHISSLSLAVAAKDLKASKFTSIIEITRQFNLPYNLIHINQEKTDLQQSLTSLTKNLQKQYPSRHFSFMSLEGSETCETLLAYCQQHPKTILVMVSKQQGFLDYLFKTSRCAQMAQQVTVPMLVLKAE</sequence>
<evidence type="ECO:0000256" key="1">
    <source>
        <dbReference type="ARBA" id="ARBA00008791"/>
    </source>
</evidence>
<dbReference type="InterPro" id="IPR006016">
    <property type="entry name" value="UspA"/>
</dbReference>
<name>A0A918PYE0_9BACT</name>
<organism evidence="3 4">
    <name type="scientific">Echinicola pacifica</name>
    <dbReference type="NCBI Taxonomy" id="346377"/>
    <lineage>
        <taxon>Bacteria</taxon>
        <taxon>Pseudomonadati</taxon>
        <taxon>Bacteroidota</taxon>
        <taxon>Cytophagia</taxon>
        <taxon>Cytophagales</taxon>
        <taxon>Cyclobacteriaceae</taxon>
        <taxon>Echinicola</taxon>
    </lineage>
</organism>
<protein>
    <recommendedName>
        <fullName evidence="2">UspA domain-containing protein</fullName>
    </recommendedName>
</protein>
<reference evidence="3" key="1">
    <citation type="journal article" date="2014" name="Int. J. Syst. Evol. Microbiol.">
        <title>Complete genome sequence of Corynebacterium casei LMG S-19264T (=DSM 44701T), isolated from a smear-ripened cheese.</title>
        <authorList>
            <consortium name="US DOE Joint Genome Institute (JGI-PGF)"/>
            <person name="Walter F."/>
            <person name="Albersmeier A."/>
            <person name="Kalinowski J."/>
            <person name="Ruckert C."/>
        </authorList>
    </citation>
    <scope>NUCLEOTIDE SEQUENCE</scope>
    <source>
        <strain evidence="3">KCTC 12368</strain>
    </source>
</reference>
<comment type="similarity">
    <text evidence="1">Belongs to the universal stress protein A family.</text>
</comment>